<evidence type="ECO:0008006" key="7">
    <source>
        <dbReference type="Google" id="ProtNLM"/>
    </source>
</evidence>
<feature type="transmembrane region" description="Helical" evidence="4">
    <location>
        <begin position="243"/>
        <end position="262"/>
    </location>
</feature>
<comment type="caution">
    <text evidence="5">The sequence shown here is derived from an EMBL/GenBank/DDBJ whole genome shotgun (WGS) entry which is preliminary data.</text>
</comment>
<dbReference type="SUPFAM" id="SSF103473">
    <property type="entry name" value="MFS general substrate transporter"/>
    <property type="match status" value="1"/>
</dbReference>
<evidence type="ECO:0000256" key="4">
    <source>
        <dbReference type="SAM" id="Phobius"/>
    </source>
</evidence>
<feature type="transmembrane region" description="Helical" evidence="4">
    <location>
        <begin position="327"/>
        <end position="350"/>
    </location>
</feature>
<evidence type="ECO:0000256" key="2">
    <source>
        <dbReference type="ARBA" id="ARBA00022989"/>
    </source>
</evidence>
<dbReference type="Gene3D" id="1.20.1250.20">
    <property type="entry name" value="MFS general substrate transporter like domains"/>
    <property type="match status" value="1"/>
</dbReference>
<dbReference type="Pfam" id="PF07690">
    <property type="entry name" value="MFS_1"/>
    <property type="match status" value="1"/>
</dbReference>
<feature type="transmembrane region" description="Helical" evidence="4">
    <location>
        <begin position="356"/>
        <end position="375"/>
    </location>
</feature>
<organism evidence="5 6">
    <name type="scientific">Amphritea pacifica</name>
    <dbReference type="NCBI Taxonomy" id="2811233"/>
    <lineage>
        <taxon>Bacteria</taxon>
        <taxon>Pseudomonadati</taxon>
        <taxon>Pseudomonadota</taxon>
        <taxon>Gammaproteobacteria</taxon>
        <taxon>Oceanospirillales</taxon>
        <taxon>Oceanospirillaceae</taxon>
        <taxon>Amphritea</taxon>
    </lineage>
</organism>
<evidence type="ECO:0000256" key="3">
    <source>
        <dbReference type="ARBA" id="ARBA00023136"/>
    </source>
</evidence>
<dbReference type="Proteomes" id="UP000760472">
    <property type="component" value="Unassembled WGS sequence"/>
</dbReference>
<protein>
    <recommendedName>
        <fullName evidence="7">MFS transporter</fullName>
    </recommendedName>
</protein>
<feature type="transmembrane region" description="Helical" evidence="4">
    <location>
        <begin position="269"/>
        <end position="290"/>
    </location>
</feature>
<gene>
    <name evidence="5" type="ORF">JW498_09720</name>
</gene>
<dbReference type="InterPro" id="IPR036259">
    <property type="entry name" value="MFS_trans_sf"/>
</dbReference>
<proteinExistence type="predicted"/>
<feature type="transmembrane region" description="Helical" evidence="4">
    <location>
        <begin position="134"/>
        <end position="157"/>
    </location>
</feature>
<feature type="transmembrane region" description="Helical" evidence="4">
    <location>
        <begin position="43"/>
        <end position="67"/>
    </location>
</feature>
<feature type="transmembrane region" description="Helical" evidence="4">
    <location>
        <begin position="163"/>
        <end position="181"/>
    </location>
</feature>
<keyword evidence="6" id="KW-1185">Reference proteome</keyword>
<feature type="transmembrane region" description="Helical" evidence="4">
    <location>
        <begin position="79"/>
        <end position="99"/>
    </location>
</feature>
<feature type="transmembrane region" description="Helical" evidence="4">
    <location>
        <begin position="296"/>
        <end position="320"/>
    </location>
</feature>
<feature type="transmembrane region" description="Helical" evidence="4">
    <location>
        <begin position="105"/>
        <end position="127"/>
    </location>
</feature>
<keyword evidence="1 4" id="KW-0812">Transmembrane</keyword>
<dbReference type="InterPro" id="IPR011701">
    <property type="entry name" value="MFS"/>
</dbReference>
<reference evidence="5 6" key="1">
    <citation type="submission" date="2021-02" db="EMBL/GenBank/DDBJ databases">
        <title>A novel species of genus Amphritea isolated from a fishpond in China.</title>
        <authorList>
            <person name="Lu H."/>
        </authorList>
    </citation>
    <scope>NUCLEOTIDE SEQUENCE [LARGE SCALE GENOMIC DNA]</scope>
    <source>
        <strain evidence="5 6">RP18W</strain>
    </source>
</reference>
<sequence length="391" mass="41191">MKTLAATTMSFGSTLTALSIGSVGLLILGLQPVLLGQLLTTGVVSIEGVGLVAMGEIISLGLGVLLADRYLPLSRTWRIATLASLLIVGFNALACAVHGDLAMTIVRAITGLAEGILVWLTTSIIVRSRHPDRLAALFIVVQTLSQAVVATLLSTAVIPRTGWQGGFMVLACLSLIPGLLARTLPQHLQPLPTQASGGIRWSITTLLPLVIAFLQMAAVGSLWAYLDPVGAAFGFSTDQIGTVVSEVLILQVLGGITATITVRYLNPRLVLFLGSLVLGGIALILTNLAHPSFTTFAMLMALFGFTWLFIMPFHLGLAFMVDSSGRVAVLVPAMQLLGSAIGPLTVSLMMNENNVLVVPLFSGAFALFALSLKLLGHKPLSRQLGLRENPQ</sequence>
<evidence type="ECO:0000313" key="6">
    <source>
        <dbReference type="Proteomes" id="UP000760472"/>
    </source>
</evidence>
<accession>A0ABS2W7E9</accession>
<dbReference type="EMBL" id="JAFFZP010000012">
    <property type="protein sequence ID" value="MBN0987640.1"/>
    <property type="molecule type" value="Genomic_DNA"/>
</dbReference>
<evidence type="ECO:0000256" key="1">
    <source>
        <dbReference type="ARBA" id="ARBA00022692"/>
    </source>
</evidence>
<evidence type="ECO:0000313" key="5">
    <source>
        <dbReference type="EMBL" id="MBN0987640.1"/>
    </source>
</evidence>
<dbReference type="RefSeq" id="WP_205212359.1">
    <property type="nucleotide sequence ID" value="NZ_JAFFZO010000052.1"/>
</dbReference>
<keyword evidence="3 4" id="KW-0472">Membrane</keyword>
<keyword evidence="2 4" id="KW-1133">Transmembrane helix</keyword>
<name>A0ABS2W7E9_9GAMM</name>
<feature type="transmembrane region" description="Helical" evidence="4">
    <location>
        <begin position="201"/>
        <end position="223"/>
    </location>
</feature>